<dbReference type="GO" id="GO:0006310">
    <property type="term" value="P:DNA recombination"/>
    <property type="evidence" value="ECO:0007669"/>
    <property type="project" value="UniProtKB-KW"/>
</dbReference>
<proteinExistence type="inferred from homology"/>
<keyword evidence="1" id="KW-0067">ATP-binding</keyword>
<keyword evidence="1" id="KW-0234">DNA repair</keyword>
<dbReference type="AlphaFoldDB" id="X8J256"/>
<evidence type="ECO:0000259" key="2">
    <source>
        <dbReference type="SMART" id="SM00382"/>
    </source>
</evidence>
<keyword evidence="1 3" id="KW-0347">Helicase</keyword>
<dbReference type="Gene3D" id="3.40.50.300">
    <property type="entry name" value="P-loop containing nucleotide triphosphate hydrolases"/>
    <property type="match status" value="1"/>
</dbReference>
<dbReference type="InterPro" id="IPR027417">
    <property type="entry name" value="P-loop_NTPase"/>
</dbReference>
<comment type="cofactor">
    <cofactor evidence="1">
        <name>Mg(2+)</name>
        <dbReference type="ChEBI" id="CHEBI:18420"/>
    </cofactor>
</comment>
<gene>
    <name evidence="3" type="ORF">RSOL_154170</name>
</gene>
<dbReference type="InterPro" id="IPR003593">
    <property type="entry name" value="AAA+_ATPase"/>
</dbReference>
<dbReference type="GO" id="GO:0006281">
    <property type="term" value="P:DNA repair"/>
    <property type="evidence" value="ECO:0007669"/>
    <property type="project" value="UniProtKB-KW"/>
</dbReference>
<keyword evidence="1" id="KW-0547">Nucleotide-binding</keyword>
<name>X8J256_9AGAM</name>
<dbReference type="Proteomes" id="UP000030108">
    <property type="component" value="Unassembled WGS sequence"/>
</dbReference>
<accession>X8J256</accession>
<dbReference type="GO" id="GO:0000723">
    <property type="term" value="P:telomere maintenance"/>
    <property type="evidence" value="ECO:0007669"/>
    <property type="project" value="InterPro"/>
</dbReference>
<protein>
    <recommendedName>
        <fullName evidence="1">ATP-dependent DNA helicase</fullName>
        <ecNumber evidence="1">5.6.2.3</ecNumber>
    </recommendedName>
</protein>
<evidence type="ECO:0000313" key="4">
    <source>
        <dbReference type="Proteomes" id="UP000030108"/>
    </source>
</evidence>
<dbReference type="GO" id="GO:0016887">
    <property type="term" value="F:ATP hydrolysis activity"/>
    <property type="evidence" value="ECO:0007669"/>
    <property type="project" value="RHEA"/>
</dbReference>
<dbReference type="PANTHER" id="PTHR47642:SF5">
    <property type="entry name" value="ATP-DEPENDENT DNA HELICASE"/>
    <property type="match status" value="1"/>
</dbReference>
<dbReference type="InterPro" id="IPR051055">
    <property type="entry name" value="PIF1_helicase"/>
</dbReference>
<reference evidence="4" key="1">
    <citation type="journal article" date="2014" name="Genome Announc.">
        <title>Draft genome sequence of the plant-pathogenic soil fungus Rhizoctonia solani anastomosis group 3 strain Rhs1AP.</title>
        <authorList>
            <person name="Cubeta M.A."/>
            <person name="Thomas E."/>
            <person name="Dean R.A."/>
            <person name="Jabaji S."/>
            <person name="Neate S.M."/>
            <person name="Tavantzis S."/>
            <person name="Toda T."/>
            <person name="Vilgalys R."/>
            <person name="Bharathan N."/>
            <person name="Fedorova-Abrams N."/>
            <person name="Pakala S.B."/>
            <person name="Pakala S.M."/>
            <person name="Zafar N."/>
            <person name="Joardar V."/>
            <person name="Losada L."/>
            <person name="Nierman W.C."/>
        </authorList>
    </citation>
    <scope>NUCLEOTIDE SEQUENCE [LARGE SCALE GENOMIC DNA]</scope>
    <source>
        <strain evidence="4">AG-3</strain>
    </source>
</reference>
<comment type="caution">
    <text evidence="3">The sequence shown here is derived from an EMBL/GenBank/DDBJ whole genome shotgun (WGS) entry which is preliminary data.</text>
</comment>
<dbReference type="Pfam" id="PF05970">
    <property type="entry name" value="PIF1"/>
    <property type="match status" value="1"/>
</dbReference>
<dbReference type="EC" id="5.6.2.3" evidence="1"/>
<dbReference type="SMART" id="SM00382">
    <property type="entry name" value="AAA"/>
    <property type="match status" value="1"/>
</dbReference>
<dbReference type="GO" id="GO:0043139">
    <property type="term" value="F:5'-3' DNA helicase activity"/>
    <property type="evidence" value="ECO:0007669"/>
    <property type="project" value="UniProtKB-EC"/>
</dbReference>
<comment type="similarity">
    <text evidence="1">Belongs to the helicase family.</text>
</comment>
<comment type="catalytic activity">
    <reaction evidence="1">
        <text>ATP + H2O = ADP + phosphate + H(+)</text>
        <dbReference type="Rhea" id="RHEA:13065"/>
        <dbReference type="ChEBI" id="CHEBI:15377"/>
        <dbReference type="ChEBI" id="CHEBI:15378"/>
        <dbReference type="ChEBI" id="CHEBI:30616"/>
        <dbReference type="ChEBI" id="CHEBI:43474"/>
        <dbReference type="ChEBI" id="CHEBI:456216"/>
        <dbReference type="EC" id="5.6.2.3"/>
    </reaction>
</comment>
<keyword evidence="1" id="KW-0233">DNA recombination</keyword>
<dbReference type="PANTHER" id="PTHR47642">
    <property type="entry name" value="ATP-DEPENDENT DNA HELICASE"/>
    <property type="match status" value="1"/>
</dbReference>
<feature type="domain" description="AAA+ ATPase" evidence="2">
    <location>
        <begin position="62"/>
        <end position="218"/>
    </location>
</feature>
<evidence type="ECO:0000256" key="1">
    <source>
        <dbReference type="RuleBase" id="RU363044"/>
    </source>
</evidence>
<organism evidence="3 4">
    <name type="scientific">Rhizoctonia solani AG-3 Rhs1AP</name>
    <dbReference type="NCBI Taxonomy" id="1086054"/>
    <lineage>
        <taxon>Eukaryota</taxon>
        <taxon>Fungi</taxon>
        <taxon>Dikarya</taxon>
        <taxon>Basidiomycota</taxon>
        <taxon>Agaricomycotina</taxon>
        <taxon>Agaricomycetes</taxon>
        <taxon>Cantharellales</taxon>
        <taxon>Ceratobasidiaceae</taxon>
        <taxon>Rhizoctonia</taxon>
    </lineage>
</organism>
<dbReference type="OrthoDB" id="432234at2759"/>
<keyword evidence="1" id="KW-0227">DNA damage</keyword>
<dbReference type="GO" id="GO:0005524">
    <property type="term" value="F:ATP binding"/>
    <property type="evidence" value="ECO:0007669"/>
    <property type="project" value="UniProtKB-KW"/>
</dbReference>
<evidence type="ECO:0000313" key="3">
    <source>
        <dbReference type="EMBL" id="EUC56012.1"/>
    </source>
</evidence>
<sequence>MLRCGSRGSLLSLPWASASHSYCLSRVSYFSSLNITKRHVHSKQAGRALSKEQKDVLSRALKGENIFITGPSGSGKSHLLKIIAEQLAAQKRPFLLTGSTPLSAFELGGSLLYSFTEGQTAREFSKLQNRKRKDTGATEYRLKWRRLKTLIIDDISQIDASLFDALEQTARKMKSEKAPFGGIQIIASGDFFQLPPESIDIPAPDYAFNAKQWEPTFLTNQIELSQVYSQSEPEFIDMLNQARIGKLSPQSDELLYSLARPISAPSIELCPLYVQVEKLVSSHLKSLPGELVEFLARDQRVPSQDMATPRRWNDKVTAAYEEIVPDVLGLKVGAQVICIRDLQIDTLRIPKLALGKVTAFSTPFEASKMKIPRLEKGHQSNRRWPVVAFETGDKVLVEPIQFLFGEPNETVPVEVSRTQLPLKLAPAGLVHEFHYSNCISKVKIDLSKRFSQGLAYSALSRARSLDGLEVSNYLPGTIVAPERVVSWYKKQPWARFPI</sequence>
<keyword evidence="1" id="KW-0378">Hydrolase</keyword>
<dbReference type="SUPFAM" id="SSF52540">
    <property type="entry name" value="P-loop containing nucleoside triphosphate hydrolases"/>
    <property type="match status" value="2"/>
</dbReference>
<dbReference type="EMBL" id="JATN01000322">
    <property type="protein sequence ID" value="EUC56012.1"/>
    <property type="molecule type" value="Genomic_DNA"/>
</dbReference>
<dbReference type="InterPro" id="IPR010285">
    <property type="entry name" value="DNA_helicase_pif1-like_DEAD"/>
</dbReference>